<dbReference type="PROSITE" id="PS51194">
    <property type="entry name" value="HELICASE_CTER"/>
    <property type="match status" value="1"/>
</dbReference>
<dbReference type="InterPro" id="IPR014001">
    <property type="entry name" value="Helicase_ATP-bd"/>
</dbReference>
<gene>
    <name evidence="12" type="ORF">J2X31_000893</name>
</gene>
<evidence type="ECO:0000256" key="5">
    <source>
        <dbReference type="ARBA" id="ARBA00022840"/>
    </source>
</evidence>
<comment type="similarity">
    <text evidence="9">Belongs to the Lhr helicase family. Lhr-Core subfamily.</text>
</comment>
<dbReference type="Pfam" id="PF00271">
    <property type="entry name" value="Helicase_C"/>
    <property type="match status" value="1"/>
</dbReference>
<dbReference type="PANTHER" id="PTHR47962">
    <property type="entry name" value="ATP-DEPENDENT HELICASE LHR-RELATED-RELATED"/>
    <property type="match status" value="1"/>
</dbReference>
<evidence type="ECO:0000256" key="3">
    <source>
        <dbReference type="ARBA" id="ARBA00022801"/>
    </source>
</evidence>
<dbReference type="Gene3D" id="3.40.50.300">
    <property type="entry name" value="P-loop containing nucleotide triphosphate hydrolases"/>
    <property type="match status" value="2"/>
</dbReference>
<keyword evidence="5" id="KW-0067">ATP-binding</keyword>
<feature type="domain" description="Helicase C-terminal" evidence="11">
    <location>
        <begin position="251"/>
        <end position="413"/>
    </location>
</feature>
<dbReference type="RefSeq" id="WP_310024775.1">
    <property type="nucleotide sequence ID" value="NZ_JAVDVI010000003.1"/>
</dbReference>
<evidence type="ECO:0000259" key="10">
    <source>
        <dbReference type="PROSITE" id="PS51192"/>
    </source>
</evidence>
<keyword evidence="2" id="KW-0227">DNA damage</keyword>
<keyword evidence="8" id="KW-0413">Isomerase</keyword>
<dbReference type="InterPro" id="IPR017170">
    <property type="entry name" value="Lhr-like"/>
</dbReference>
<evidence type="ECO:0000256" key="9">
    <source>
        <dbReference type="ARBA" id="ARBA00093467"/>
    </source>
</evidence>
<dbReference type="Pfam" id="PF19306">
    <property type="entry name" value="WHD_Lhr"/>
    <property type="match status" value="1"/>
</dbReference>
<reference evidence="12 13" key="1">
    <citation type="submission" date="2023-07" db="EMBL/GenBank/DDBJ databases">
        <title>Sorghum-associated microbial communities from plants grown in Nebraska, USA.</title>
        <authorList>
            <person name="Schachtman D."/>
        </authorList>
    </citation>
    <scope>NUCLEOTIDE SEQUENCE [LARGE SCALE GENOMIC DNA]</scope>
    <source>
        <strain evidence="12 13">3773</strain>
    </source>
</reference>
<dbReference type="SMART" id="SM00487">
    <property type="entry name" value="DEXDc"/>
    <property type="match status" value="1"/>
</dbReference>
<dbReference type="SUPFAM" id="SSF52540">
    <property type="entry name" value="P-loop containing nucleoside triphosphate hydrolases"/>
    <property type="match status" value="1"/>
</dbReference>
<dbReference type="EC" id="3.6.4.-" evidence="12"/>
<dbReference type="InterPro" id="IPR011545">
    <property type="entry name" value="DEAD/DEAH_box_helicase_dom"/>
</dbReference>
<dbReference type="InterPro" id="IPR052511">
    <property type="entry name" value="ATP-dep_Helicase"/>
</dbReference>
<accession>A0ABU1TN90</accession>
<dbReference type="CDD" id="cd17922">
    <property type="entry name" value="DEXHc_LHR-like"/>
    <property type="match status" value="1"/>
</dbReference>
<sequence length="819" mass="93671">MNREQLFNLASDWFHQQGWKPFPFQTQTWTAFLQGKNGLLNAPTGSGKTYALWLPIVLDYIKKNPDYKEKHKPGLKAIWITPLRALSVEIKQSAERVVNDLGTQMTVGIRSGDTSASERSKQKGKMPDLLVTTPESLQLLLASKGYEKTFKDCSAIVIDEWHELLGTKRGVQTELALSRLKKIAPNMRIWGISATIGNLQQAQEVLLGMNSEAYRNSVLIKAVINKKINVISIIPDQMETYPWRGHMGLHLVDEVAKIIKASRTTLLFTNVRSACEIWFQRLLEKYPEFAGEMAMHHGSINRETRLWVEQAIRDEELKVVVCTSSLDLGVDFAPVETIIQVGGPKGVARFLQRAGRSGHQPGKESNIYFLATHSIELIEASALKKAVENTVVEDRVPYLNSWDVLVQYLNTLAVSDGFFPDEIYEEVKSTFCYQAMTRENWNWILNFIVNGSQSLQAYDEYKKVEIEEDGRFKINSRMIAMHHRMQIGTIVSDATLNVKFMGGGFIGTIEEWFISKLNPGDTFTFGGKKLELYRIKNMQVLVRKADPSKKSRLVSWMGGRMALSAQMSELLRQELYRANSDDLSPELKALQPMFERQRKESIVPNADEFLIETFKTREGHHAIFYPFEGRFVHEALASLLAYRISLLSPISFSLAYNDYGFELLSDQEINMQEVLDNNLFSTDYVHSDLQKSLNATEMARRKFRDIAVIAGLVFTGFPGKMIKTKHLQSGSQLLFEVFRDYEPENLLFQQAYRETFEHQLEEGRLLLALERIANQEIVWKQCEKPTPFSFPIITDRLREKLSSETLAERIKKMTASYMK</sequence>
<dbReference type="InterPro" id="IPR001650">
    <property type="entry name" value="Helicase_C-like"/>
</dbReference>
<keyword evidence="4" id="KW-0347">Helicase</keyword>
<evidence type="ECO:0000256" key="6">
    <source>
        <dbReference type="ARBA" id="ARBA00023125"/>
    </source>
</evidence>
<comment type="caution">
    <text evidence="12">The sequence shown here is derived from an EMBL/GenBank/DDBJ whole genome shotgun (WGS) entry which is preliminary data.</text>
</comment>
<keyword evidence="7" id="KW-0234">DNA repair</keyword>
<keyword evidence="3 12" id="KW-0378">Hydrolase</keyword>
<dbReference type="Pfam" id="PF08494">
    <property type="entry name" value="DEAD_assoc"/>
    <property type="match status" value="1"/>
</dbReference>
<dbReference type="InterPro" id="IPR045628">
    <property type="entry name" value="Lhr_WH_dom"/>
</dbReference>
<organism evidence="12 13">
    <name type="scientific">Flavobacterium arsenatis</name>
    <dbReference type="NCBI Taxonomy" id="1484332"/>
    <lineage>
        <taxon>Bacteria</taxon>
        <taxon>Pseudomonadati</taxon>
        <taxon>Bacteroidota</taxon>
        <taxon>Flavobacteriia</taxon>
        <taxon>Flavobacteriales</taxon>
        <taxon>Flavobacteriaceae</taxon>
        <taxon>Flavobacterium</taxon>
    </lineage>
</organism>
<evidence type="ECO:0000256" key="2">
    <source>
        <dbReference type="ARBA" id="ARBA00022763"/>
    </source>
</evidence>
<protein>
    <submittedName>
        <fullName evidence="12">ATP-dependent Lhr-like helicase</fullName>
        <ecNumber evidence="12">3.6.4.-</ecNumber>
    </submittedName>
</protein>
<dbReference type="InterPro" id="IPR013701">
    <property type="entry name" value="Lhr-like_DEAD/DEAH_assoc"/>
</dbReference>
<feature type="domain" description="Helicase ATP-binding" evidence="10">
    <location>
        <begin position="29"/>
        <end position="214"/>
    </location>
</feature>
<dbReference type="PIRSF" id="PIRSF037307">
    <property type="entry name" value="Lhr-like_helic_prd"/>
    <property type="match status" value="1"/>
</dbReference>
<evidence type="ECO:0000313" key="13">
    <source>
        <dbReference type="Proteomes" id="UP001255185"/>
    </source>
</evidence>
<evidence type="ECO:0000259" key="11">
    <source>
        <dbReference type="PROSITE" id="PS51194"/>
    </source>
</evidence>
<evidence type="ECO:0000313" key="12">
    <source>
        <dbReference type="EMBL" id="MDR6966893.1"/>
    </source>
</evidence>
<evidence type="ECO:0000256" key="4">
    <source>
        <dbReference type="ARBA" id="ARBA00022806"/>
    </source>
</evidence>
<keyword evidence="1" id="KW-0547">Nucleotide-binding</keyword>
<evidence type="ECO:0000256" key="8">
    <source>
        <dbReference type="ARBA" id="ARBA00023235"/>
    </source>
</evidence>
<evidence type="ECO:0000256" key="1">
    <source>
        <dbReference type="ARBA" id="ARBA00022741"/>
    </source>
</evidence>
<proteinExistence type="inferred from homology"/>
<dbReference type="InterPro" id="IPR027417">
    <property type="entry name" value="P-loop_NTPase"/>
</dbReference>
<dbReference type="NCBIfam" id="TIGR04121">
    <property type="entry name" value="DEXH_lig_assoc"/>
    <property type="match status" value="1"/>
</dbReference>
<dbReference type="GO" id="GO:0016787">
    <property type="term" value="F:hydrolase activity"/>
    <property type="evidence" value="ECO:0007669"/>
    <property type="project" value="UniProtKB-KW"/>
</dbReference>
<dbReference type="InterPro" id="IPR026362">
    <property type="entry name" value="DEXH_lig_assoc"/>
</dbReference>
<dbReference type="SMART" id="SM00490">
    <property type="entry name" value="HELICc"/>
    <property type="match status" value="1"/>
</dbReference>
<keyword evidence="13" id="KW-1185">Reference proteome</keyword>
<dbReference type="Pfam" id="PF00270">
    <property type="entry name" value="DEAD"/>
    <property type="match status" value="1"/>
</dbReference>
<keyword evidence="6" id="KW-0238">DNA-binding</keyword>
<evidence type="ECO:0000256" key="7">
    <source>
        <dbReference type="ARBA" id="ARBA00023204"/>
    </source>
</evidence>
<name>A0ABU1TN90_9FLAO</name>
<dbReference type="CDD" id="cd18796">
    <property type="entry name" value="SF2_C_LHR"/>
    <property type="match status" value="1"/>
</dbReference>
<dbReference type="PROSITE" id="PS51192">
    <property type="entry name" value="HELICASE_ATP_BIND_1"/>
    <property type="match status" value="1"/>
</dbReference>
<dbReference type="PANTHER" id="PTHR47962:SF3">
    <property type="entry name" value="LARGE ATP-DEPENDENT HELICASE-RELATED PROTEIN"/>
    <property type="match status" value="1"/>
</dbReference>
<dbReference type="Proteomes" id="UP001255185">
    <property type="component" value="Unassembled WGS sequence"/>
</dbReference>
<dbReference type="EMBL" id="JAVDVI010000003">
    <property type="protein sequence ID" value="MDR6966893.1"/>
    <property type="molecule type" value="Genomic_DNA"/>
</dbReference>